<accession>A0AAN0RHP0</accession>
<dbReference type="PANTHER" id="PTHR35812">
    <property type="entry name" value="LIPOPROTEIN"/>
    <property type="match status" value="1"/>
</dbReference>
<dbReference type="AlphaFoldDB" id="A0AAN0RHP0"/>
<dbReference type="InterPro" id="IPR011460">
    <property type="entry name" value="Lcl_C"/>
</dbReference>
<organism evidence="3 4">
    <name type="scientific">Planktomarina temperata RCA23</name>
    <dbReference type="NCBI Taxonomy" id="666509"/>
    <lineage>
        <taxon>Bacteria</taxon>
        <taxon>Pseudomonadati</taxon>
        <taxon>Pseudomonadota</taxon>
        <taxon>Alphaproteobacteria</taxon>
        <taxon>Rhodobacterales</taxon>
        <taxon>Paracoccaceae</taxon>
        <taxon>Planktomarina</taxon>
    </lineage>
</organism>
<feature type="domain" description="Lcl C-terminal" evidence="2">
    <location>
        <begin position="27"/>
        <end position="152"/>
    </location>
</feature>
<dbReference type="KEGG" id="ptp:RCA23_c08170"/>
<sequence length="155" mass="17635">MLKKLVLILGLILATSTHAQFYKQGNFVTDLEQGIIWLRCSLGQRWDPTKDQCQGEAMRLSHAEIDQAILQANEQLGGKWRLPSLAELEGIVCLECPAPKIDKNIFPNTASEPYWTSEANWIAPRSRWSVSFMTGLKYGRFFPQQQLAVRLVSDR</sequence>
<name>A0AAN0RHP0_9RHOB</name>
<proteinExistence type="predicted"/>
<dbReference type="Pfam" id="PF07603">
    <property type="entry name" value="Lcl_C"/>
    <property type="match status" value="1"/>
</dbReference>
<evidence type="ECO:0000256" key="1">
    <source>
        <dbReference type="SAM" id="SignalP"/>
    </source>
</evidence>
<keyword evidence="4" id="KW-1185">Reference proteome</keyword>
<protein>
    <recommendedName>
        <fullName evidence="2">Lcl C-terminal domain-containing protein</fullName>
    </recommendedName>
</protein>
<dbReference type="Proteomes" id="UP000028680">
    <property type="component" value="Chromosome"/>
</dbReference>
<keyword evidence="1" id="KW-0732">Signal</keyword>
<evidence type="ECO:0000313" key="3">
    <source>
        <dbReference type="EMBL" id="AII86373.1"/>
    </source>
</evidence>
<evidence type="ECO:0000313" key="4">
    <source>
        <dbReference type="Proteomes" id="UP000028680"/>
    </source>
</evidence>
<dbReference type="RefSeq" id="WP_044049227.1">
    <property type="nucleotide sequence ID" value="NZ_CP003984.1"/>
</dbReference>
<feature type="signal peptide" evidence="1">
    <location>
        <begin position="1"/>
        <end position="19"/>
    </location>
</feature>
<dbReference type="EMBL" id="CP003984">
    <property type="protein sequence ID" value="AII86373.1"/>
    <property type="molecule type" value="Genomic_DNA"/>
</dbReference>
<evidence type="ECO:0000259" key="2">
    <source>
        <dbReference type="Pfam" id="PF07603"/>
    </source>
</evidence>
<gene>
    <name evidence="3" type="ORF">RCA23_c08170</name>
</gene>
<dbReference type="PANTHER" id="PTHR35812:SF1">
    <property type="entry name" value="LIPOPROTEIN"/>
    <property type="match status" value="1"/>
</dbReference>
<reference evidence="3 4" key="1">
    <citation type="journal article" date="2014" name="ISME J.">
        <title>Adaptation of an abundant Roseobacter RCA organism to pelagic systems revealed by genomic and transcriptomic analyses.</title>
        <authorList>
            <person name="Voget S."/>
            <person name="Wemheuer B."/>
            <person name="Brinkhoff T."/>
            <person name="Vollmers J."/>
            <person name="Dietrich S."/>
            <person name="Giebel H.A."/>
            <person name="Beardsley C."/>
            <person name="Sardemann C."/>
            <person name="Bakenhus I."/>
            <person name="Billerbeck S."/>
            <person name="Daniel R."/>
            <person name="Simon M."/>
        </authorList>
    </citation>
    <scope>NUCLEOTIDE SEQUENCE [LARGE SCALE GENOMIC DNA]</scope>
    <source>
        <strain evidence="3 4">RCA23</strain>
    </source>
</reference>
<feature type="chain" id="PRO_5042923258" description="Lcl C-terminal domain-containing protein" evidence="1">
    <location>
        <begin position="20"/>
        <end position="155"/>
    </location>
</feature>